<dbReference type="EMBL" id="MCOG01000295">
    <property type="protein sequence ID" value="ORY20254.1"/>
    <property type="molecule type" value="Genomic_DNA"/>
</dbReference>
<dbReference type="OrthoDB" id="10428514at2759"/>
<accession>A0A1Y2ACR2</accession>
<keyword evidence="2" id="KW-1185">Reference proteome</keyword>
<evidence type="ECO:0000313" key="2">
    <source>
        <dbReference type="Proteomes" id="UP000193920"/>
    </source>
</evidence>
<sequence length="313" mass="37553">MTNNHVVNADFIEKNKSLKIYLNQNYTKKKKNSKHSANSEDVKPYEIKLDKKYFIFTSELIDVTFIELPKKYINNSEFKFLDSFNDIFDEEEEIYVFQYPKGKLSFHNGFVRYSTSFNYFHSASTYGGSSGSPILNKYIEVIGVHKSNWEVVNRGNYNVAVKFNIIKNAINRLYYKRYINDIKKARETPRKLSDDEEKELKKHGLMKIKIEKLPYLYKCPYLTIPSMLMLFLRTNNGWYFTIKKEDEMDVENIYPAINTYNWILIDPYKRFEEIMNEFDNEIKNIIMDEFEEKIEHRHELIISWLKSSELMYI</sequence>
<proteinExistence type="predicted"/>
<name>A0A1Y2ACR2_9FUNG</name>
<evidence type="ECO:0008006" key="3">
    <source>
        <dbReference type="Google" id="ProtNLM"/>
    </source>
</evidence>
<dbReference type="AlphaFoldDB" id="A0A1Y2ACR2"/>
<dbReference type="Gene3D" id="2.40.10.10">
    <property type="entry name" value="Trypsin-like serine proteases"/>
    <property type="match status" value="2"/>
</dbReference>
<dbReference type="InterPro" id="IPR009003">
    <property type="entry name" value="Peptidase_S1_PA"/>
</dbReference>
<evidence type="ECO:0000313" key="1">
    <source>
        <dbReference type="EMBL" id="ORY20254.1"/>
    </source>
</evidence>
<gene>
    <name evidence="1" type="ORF">LY90DRAFT_516935</name>
</gene>
<comment type="caution">
    <text evidence="1">The sequence shown here is derived from an EMBL/GenBank/DDBJ whole genome shotgun (WGS) entry which is preliminary data.</text>
</comment>
<reference evidence="1 2" key="1">
    <citation type="submission" date="2016-08" db="EMBL/GenBank/DDBJ databases">
        <title>A Parts List for Fungal Cellulosomes Revealed by Comparative Genomics.</title>
        <authorList>
            <consortium name="DOE Joint Genome Institute"/>
            <person name="Haitjema C.H."/>
            <person name="Gilmore S.P."/>
            <person name="Henske J.K."/>
            <person name="Solomon K.V."/>
            <person name="De Groot R."/>
            <person name="Kuo A."/>
            <person name="Mondo S.J."/>
            <person name="Salamov A.A."/>
            <person name="Labutti K."/>
            <person name="Zhao Z."/>
            <person name="Chiniquy J."/>
            <person name="Barry K."/>
            <person name="Brewer H.M."/>
            <person name="Purvine S.O."/>
            <person name="Wright A.T."/>
            <person name="Boxma B."/>
            <person name="Van Alen T."/>
            <person name="Hackstein J.H."/>
            <person name="Baker S.E."/>
            <person name="Grigoriev I.V."/>
            <person name="O'Malley M.A."/>
        </authorList>
    </citation>
    <scope>NUCLEOTIDE SEQUENCE [LARGE SCALE GENOMIC DNA]</scope>
    <source>
        <strain evidence="1 2">G1</strain>
    </source>
</reference>
<dbReference type="SUPFAM" id="SSF50494">
    <property type="entry name" value="Trypsin-like serine proteases"/>
    <property type="match status" value="1"/>
</dbReference>
<protein>
    <recommendedName>
        <fullName evidence="3">Serine protease</fullName>
    </recommendedName>
</protein>
<organism evidence="1 2">
    <name type="scientific">Neocallimastix californiae</name>
    <dbReference type="NCBI Taxonomy" id="1754190"/>
    <lineage>
        <taxon>Eukaryota</taxon>
        <taxon>Fungi</taxon>
        <taxon>Fungi incertae sedis</taxon>
        <taxon>Chytridiomycota</taxon>
        <taxon>Chytridiomycota incertae sedis</taxon>
        <taxon>Neocallimastigomycetes</taxon>
        <taxon>Neocallimastigales</taxon>
        <taxon>Neocallimastigaceae</taxon>
        <taxon>Neocallimastix</taxon>
    </lineage>
</organism>
<dbReference type="Pfam" id="PF13365">
    <property type="entry name" value="Trypsin_2"/>
    <property type="match status" value="1"/>
</dbReference>
<dbReference type="InterPro" id="IPR043504">
    <property type="entry name" value="Peptidase_S1_PA_chymotrypsin"/>
</dbReference>
<dbReference type="Proteomes" id="UP000193920">
    <property type="component" value="Unassembled WGS sequence"/>
</dbReference>